<sequence length="256" mass="27968">MDFASILGILSGLALIVSAIYLGGDFHIFINVPGLMIVVGGTIAATLLTFQFKDVLAAFKSAFIVFAQDRTKPQQMIHTMLELSKVSHRNGLLALANVETTSKFLKRACNLLADAASEDFIRQTLQTEIDSLIARHFTVQDIFKKMASYAPAFGMLGTLIGLVQMLSQLDDPDTIGPAMAVALLTTFYGSLMSTMFFLPIAGKLRARTLLEVQNLEIIREGAISILSNDNYLNVYERLSSYIPEAQRQPVNLGKGG</sequence>
<dbReference type="Proteomes" id="UP000238196">
    <property type="component" value="Unassembled WGS sequence"/>
</dbReference>
<keyword evidence="6" id="KW-0283">Flagellar rotation</keyword>
<evidence type="ECO:0000256" key="4">
    <source>
        <dbReference type="ARBA" id="ARBA00022475"/>
    </source>
</evidence>
<organism evidence="11 12">
    <name type="scientific">Proteobacteria bacterium 228</name>
    <dbReference type="NCBI Taxonomy" id="2083153"/>
    <lineage>
        <taxon>Bacteria</taxon>
        <taxon>Pseudomonadati</taxon>
        <taxon>Pseudomonadota</taxon>
    </lineage>
</organism>
<gene>
    <name evidence="11" type="ORF">C4K68_04740</name>
</gene>
<dbReference type="PROSITE" id="PS01307">
    <property type="entry name" value="MOTA"/>
    <property type="match status" value="1"/>
</dbReference>
<protein>
    <submittedName>
        <fullName evidence="11">Motility protein A</fullName>
    </submittedName>
</protein>
<evidence type="ECO:0000256" key="1">
    <source>
        <dbReference type="ARBA" id="ARBA00004651"/>
    </source>
</evidence>
<accession>A0A2S5KUE4</accession>
<dbReference type="OrthoDB" id="9806929at2"/>
<dbReference type="PANTHER" id="PTHR30433:SF2">
    <property type="entry name" value="MOTILITY PROTEIN A"/>
    <property type="match status" value="1"/>
</dbReference>
<evidence type="ECO:0000256" key="5">
    <source>
        <dbReference type="ARBA" id="ARBA00022692"/>
    </source>
</evidence>
<evidence type="ECO:0000313" key="11">
    <source>
        <dbReference type="EMBL" id="PPC78368.1"/>
    </source>
</evidence>
<evidence type="ECO:0000256" key="2">
    <source>
        <dbReference type="ARBA" id="ARBA00008038"/>
    </source>
</evidence>
<feature type="domain" description="MotA/TolQ/ExbB proton channel" evidence="10">
    <location>
        <begin position="101"/>
        <end position="216"/>
    </location>
</feature>
<dbReference type="EMBL" id="PRLP01000015">
    <property type="protein sequence ID" value="PPC78368.1"/>
    <property type="molecule type" value="Genomic_DNA"/>
</dbReference>
<evidence type="ECO:0000256" key="9">
    <source>
        <dbReference type="SAM" id="Phobius"/>
    </source>
</evidence>
<keyword evidence="8 9" id="KW-0472">Membrane</keyword>
<dbReference type="InterPro" id="IPR002898">
    <property type="entry name" value="MotA_ExbB_proton_chnl"/>
</dbReference>
<evidence type="ECO:0000259" key="10">
    <source>
        <dbReference type="Pfam" id="PF01618"/>
    </source>
</evidence>
<keyword evidence="4" id="KW-1003">Cell membrane</keyword>
<comment type="subcellular location">
    <subcellularLocation>
        <location evidence="1">Cell membrane</location>
        <topology evidence="1">Multi-pass membrane protein</topology>
    </subcellularLocation>
</comment>
<proteinExistence type="inferred from homology"/>
<dbReference type="AlphaFoldDB" id="A0A2S5KUE4"/>
<evidence type="ECO:0000313" key="12">
    <source>
        <dbReference type="Proteomes" id="UP000238196"/>
    </source>
</evidence>
<dbReference type="GO" id="GO:0071978">
    <property type="term" value="P:bacterial-type flagellum-dependent swarming motility"/>
    <property type="evidence" value="ECO:0007669"/>
    <property type="project" value="InterPro"/>
</dbReference>
<reference evidence="11 12" key="1">
    <citation type="submission" date="2018-02" db="EMBL/GenBank/DDBJ databases">
        <title>novel marine gammaproteobacteria from coastal saline agro ecosystem.</title>
        <authorList>
            <person name="Krishnan R."/>
            <person name="Ramesh Kumar N."/>
        </authorList>
    </citation>
    <scope>NUCLEOTIDE SEQUENCE [LARGE SCALE GENOMIC DNA]</scope>
    <source>
        <strain evidence="11 12">228</strain>
    </source>
</reference>
<dbReference type="InterPro" id="IPR047055">
    <property type="entry name" value="MotA-like"/>
</dbReference>
<evidence type="ECO:0000256" key="8">
    <source>
        <dbReference type="ARBA" id="ARBA00023136"/>
    </source>
</evidence>
<name>A0A2S5KUE4_9PROT</name>
<keyword evidence="3" id="KW-0813">Transport</keyword>
<comment type="similarity">
    <text evidence="2">Belongs to the MotA family.</text>
</comment>
<dbReference type="Pfam" id="PF01618">
    <property type="entry name" value="MotA_ExbB"/>
    <property type="match status" value="1"/>
</dbReference>
<evidence type="ECO:0000256" key="3">
    <source>
        <dbReference type="ARBA" id="ARBA00022448"/>
    </source>
</evidence>
<feature type="transmembrane region" description="Helical" evidence="9">
    <location>
        <begin position="178"/>
        <end position="198"/>
    </location>
</feature>
<dbReference type="GO" id="GO:0005886">
    <property type="term" value="C:plasma membrane"/>
    <property type="evidence" value="ECO:0007669"/>
    <property type="project" value="UniProtKB-SubCell"/>
</dbReference>
<evidence type="ECO:0000256" key="6">
    <source>
        <dbReference type="ARBA" id="ARBA00022779"/>
    </source>
</evidence>
<feature type="transmembrane region" description="Helical" evidence="9">
    <location>
        <begin position="146"/>
        <end position="166"/>
    </location>
</feature>
<dbReference type="InterPro" id="IPR000540">
    <property type="entry name" value="Flag_MotA_CS"/>
</dbReference>
<dbReference type="PANTHER" id="PTHR30433">
    <property type="entry name" value="CHEMOTAXIS PROTEIN MOTA"/>
    <property type="match status" value="1"/>
</dbReference>
<evidence type="ECO:0000256" key="7">
    <source>
        <dbReference type="ARBA" id="ARBA00022989"/>
    </source>
</evidence>
<keyword evidence="5 9" id="KW-0812">Transmembrane</keyword>
<keyword evidence="7 9" id="KW-1133">Transmembrane helix</keyword>
<feature type="transmembrane region" description="Helical" evidence="9">
    <location>
        <begin position="29"/>
        <end position="50"/>
    </location>
</feature>
<dbReference type="GO" id="GO:0006935">
    <property type="term" value="P:chemotaxis"/>
    <property type="evidence" value="ECO:0007669"/>
    <property type="project" value="InterPro"/>
</dbReference>
<comment type="caution">
    <text evidence="11">The sequence shown here is derived from an EMBL/GenBank/DDBJ whole genome shotgun (WGS) entry which is preliminary data.</text>
</comment>